<dbReference type="AlphaFoldDB" id="A0AAD6HKN2"/>
<keyword evidence="2" id="KW-1185">Reference proteome</keyword>
<proteinExistence type="predicted"/>
<sequence>MTTSIVIIESRSWKSPGHFLPSSEQFIMAEHYADQICRAIPYCLQERMGAWGTHIVVASMNHVTKPFASLRREAKFFWCQEIFQVISDRGMNLAVALGNLSLGLWKSYENQSPKSPLEMPLRDAVGPSQVQHVFIEERVADVTGVDSTEPQATFEADEANFV</sequence>
<reference evidence="1" key="1">
    <citation type="journal article" date="2023" name="IMA Fungus">
        <title>Comparative genomic study of the Penicillium genus elucidates a diverse pangenome and 15 lateral gene transfer events.</title>
        <authorList>
            <person name="Petersen C."/>
            <person name="Sorensen T."/>
            <person name="Nielsen M.R."/>
            <person name="Sondergaard T.E."/>
            <person name="Sorensen J.L."/>
            <person name="Fitzpatrick D.A."/>
            <person name="Frisvad J.C."/>
            <person name="Nielsen K.L."/>
        </authorList>
    </citation>
    <scope>NUCLEOTIDE SEQUENCE</scope>
    <source>
        <strain evidence="1">IBT 17514</strain>
    </source>
</reference>
<gene>
    <name evidence="1" type="ORF">N7493_006481</name>
</gene>
<evidence type="ECO:0000313" key="1">
    <source>
        <dbReference type="EMBL" id="KAJ5724753.1"/>
    </source>
</evidence>
<evidence type="ECO:0000313" key="2">
    <source>
        <dbReference type="Proteomes" id="UP001215712"/>
    </source>
</evidence>
<dbReference type="EMBL" id="JAQJAN010000008">
    <property type="protein sequence ID" value="KAJ5724753.1"/>
    <property type="molecule type" value="Genomic_DNA"/>
</dbReference>
<dbReference type="Proteomes" id="UP001215712">
    <property type="component" value="Unassembled WGS sequence"/>
</dbReference>
<comment type="caution">
    <text evidence="1">The sequence shown here is derived from an EMBL/GenBank/DDBJ whole genome shotgun (WGS) entry which is preliminary data.</text>
</comment>
<protein>
    <submittedName>
        <fullName evidence="1">Uncharacterized protein</fullName>
    </submittedName>
</protein>
<organism evidence="1 2">
    <name type="scientific">Penicillium malachiteum</name>
    <dbReference type="NCBI Taxonomy" id="1324776"/>
    <lineage>
        <taxon>Eukaryota</taxon>
        <taxon>Fungi</taxon>
        <taxon>Dikarya</taxon>
        <taxon>Ascomycota</taxon>
        <taxon>Pezizomycotina</taxon>
        <taxon>Eurotiomycetes</taxon>
        <taxon>Eurotiomycetidae</taxon>
        <taxon>Eurotiales</taxon>
        <taxon>Aspergillaceae</taxon>
        <taxon>Penicillium</taxon>
    </lineage>
</organism>
<name>A0AAD6HKN2_9EURO</name>
<accession>A0AAD6HKN2</accession>
<reference evidence="1" key="2">
    <citation type="submission" date="2023-01" db="EMBL/GenBank/DDBJ databases">
        <authorList>
            <person name="Petersen C."/>
        </authorList>
    </citation>
    <scope>NUCLEOTIDE SEQUENCE</scope>
    <source>
        <strain evidence="1">IBT 17514</strain>
    </source>
</reference>